<evidence type="ECO:0000313" key="1">
    <source>
        <dbReference type="EMBL" id="ABI59647.1"/>
    </source>
</evidence>
<dbReference type="KEGG" id="net:Neut_1399"/>
<organism evidence="1 2">
    <name type="scientific">Nitrosomonas eutropha (strain DSM 101675 / C91 / Nm57)</name>
    <dbReference type="NCBI Taxonomy" id="335283"/>
    <lineage>
        <taxon>Bacteria</taxon>
        <taxon>Pseudomonadati</taxon>
        <taxon>Pseudomonadota</taxon>
        <taxon>Betaproteobacteria</taxon>
        <taxon>Nitrosomonadales</taxon>
        <taxon>Nitrosomonadaceae</taxon>
        <taxon>Nitrosomonas</taxon>
    </lineage>
</organism>
<evidence type="ECO:0000313" key="2">
    <source>
        <dbReference type="Proteomes" id="UP000001966"/>
    </source>
</evidence>
<accession>Q0AG85</accession>
<name>Q0AG85_NITEC</name>
<dbReference type="Proteomes" id="UP000001966">
    <property type="component" value="Chromosome"/>
</dbReference>
<dbReference type="STRING" id="335283.Neut_1399"/>
<sequence>MCSFKLLTLDCQLVRGELGRLAVNAIIQATRSLYYLFGILQQCGKENLDVLIFGNLVFVLFHKKRSSNLLL</sequence>
<protein>
    <submittedName>
        <fullName evidence="1">Uncharacterized protein</fullName>
    </submittedName>
</protein>
<reference evidence="1 2" key="1">
    <citation type="journal article" date="2007" name="Environ. Microbiol.">
        <title>Whole-genome analysis of the ammonia-oxidizing bacterium, Nitrosomonas eutropha C91: implications for niche adaptation.</title>
        <authorList>
            <person name="Stein L.Y."/>
            <person name="Arp D.J."/>
            <person name="Berube P.M."/>
            <person name="Chain P.S."/>
            <person name="Hauser L."/>
            <person name="Jetten M.S."/>
            <person name="Klotz M.G."/>
            <person name="Larimer F.W."/>
            <person name="Norton J.M."/>
            <person name="Op den Camp H.J.M."/>
            <person name="Shin M."/>
            <person name="Wei X."/>
        </authorList>
    </citation>
    <scope>NUCLEOTIDE SEQUENCE [LARGE SCALE GENOMIC DNA]</scope>
    <source>
        <strain evidence="2">DSM 101675 / C91 / Nm57</strain>
    </source>
</reference>
<proteinExistence type="predicted"/>
<dbReference type="EMBL" id="CP000450">
    <property type="protein sequence ID" value="ABI59647.1"/>
    <property type="molecule type" value="Genomic_DNA"/>
</dbReference>
<dbReference type="AlphaFoldDB" id="Q0AG85"/>
<dbReference type="HOGENOM" id="CLU_2735920_0_0_4"/>
<gene>
    <name evidence="1" type="ordered locus">Neut_1399</name>
</gene>